<protein>
    <submittedName>
        <fullName evidence="2">Uncharacterized protein</fullName>
    </submittedName>
</protein>
<feature type="region of interest" description="Disordered" evidence="1">
    <location>
        <begin position="70"/>
        <end position="103"/>
    </location>
</feature>
<evidence type="ECO:0000313" key="2">
    <source>
        <dbReference type="EMBL" id="GBP86174.1"/>
    </source>
</evidence>
<evidence type="ECO:0000313" key="3">
    <source>
        <dbReference type="Proteomes" id="UP000299102"/>
    </source>
</evidence>
<dbReference type="AlphaFoldDB" id="A0A4C1ZGD6"/>
<organism evidence="2 3">
    <name type="scientific">Eumeta variegata</name>
    <name type="common">Bagworm moth</name>
    <name type="synonym">Eumeta japonica</name>
    <dbReference type="NCBI Taxonomy" id="151549"/>
    <lineage>
        <taxon>Eukaryota</taxon>
        <taxon>Metazoa</taxon>
        <taxon>Ecdysozoa</taxon>
        <taxon>Arthropoda</taxon>
        <taxon>Hexapoda</taxon>
        <taxon>Insecta</taxon>
        <taxon>Pterygota</taxon>
        <taxon>Neoptera</taxon>
        <taxon>Endopterygota</taxon>
        <taxon>Lepidoptera</taxon>
        <taxon>Glossata</taxon>
        <taxon>Ditrysia</taxon>
        <taxon>Tineoidea</taxon>
        <taxon>Psychidae</taxon>
        <taxon>Oiketicinae</taxon>
        <taxon>Eumeta</taxon>
    </lineage>
</organism>
<sequence>MPEIPLELRVSMGGGDRLLFNCLFTSLTLEYAITKSIDHAANDDPDLGLALDFNLDLNIFTNSAFATFTQAKPRHRKPSRDGSHSSCPAGSGLRRPGGWSEGA</sequence>
<comment type="caution">
    <text evidence="2">The sequence shown here is derived from an EMBL/GenBank/DDBJ whole genome shotgun (WGS) entry which is preliminary data.</text>
</comment>
<dbReference type="EMBL" id="BGZK01001777">
    <property type="protein sequence ID" value="GBP86174.1"/>
    <property type="molecule type" value="Genomic_DNA"/>
</dbReference>
<name>A0A4C1ZGD6_EUMVA</name>
<keyword evidence="3" id="KW-1185">Reference proteome</keyword>
<reference evidence="2 3" key="1">
    <citation type="journal article" date="2019" name="Commun. Biol.">
        <title>The bagworm genome reveals a unique fibroin gene that provides high tensile strength.</title>
        <authorList>
            <person name="Kono N."/>
            <person name="Nakamura H."/>
            <person name="Ohtoshi R."/>
            <person name="Tomita M."/>
            <person name="Numata K."/>
            <person name="Arakawa K."/>
        </authorList>
    </citation>
    <scope>NUCLEOTIDE SEQUENCE [LARGE SCALE GENOMIC DNA]</scope>
</reference>
<proteinExistence type="predicted"/>
<evidence type="ECO:0000256" key="1">
    <source>
        <dbReference type="SAM" id="MobiDB-lite"/>
    </source>
</evidence>
<dbReference type="Proteomes" id="UP000299102">
    <property type="component" value="Unassembled WGS sequence"/>
</dbReference>
<gene>
    <name evidence="2" type="ORF">EVAR_57879_1</name>
</gene>
<accession>A0A4C1ZGD6</accession>